<evidence type="ECO:0000313" key="8">
    <source>
        <dbReference type="Proteomes" id="UP000030748"/>
    </source>
</evidence>
<keyword evidence="4 6" id="KW-0134">Cell wall</keyword>
<evidence type="ECO:0000256" key="2">
    <source>
        <dbReference type="ARBA" id="ARBA00004191"/>
    </source>
</evidence>
<dbReference type="GO" id="GO:0071555">
    <property type="term" value="P:cell wall organization"/>
    <property type="evidence" value="ECO:0000318"/>
    <property type="project" value="GO_Central"/>
</dbReference>
<accession>A0A022REZ6</accession>
<sequence>MKNNIQTMADHWLKLLIYSVFVLIIKVHGASQVNLTILDSAVSKGAVCLDGSPPMYAYEKGSGDGANNWLIYVEGGAWCLSKDNCLLRSQGMMGSSRKRSNNPYFTGIIDGDQTFNPDFYNWNRIYLPYCDGASFMADVEGVDPETNLTFRGARIFDVVMEELLNMGMKNAENAILSGTSAGGLTTILHCDKFRGLLPNAYRVKCISDSGFFIHGKDLPGAKGREDRFADVINTHKLAERLPASCTSKMDPKLVRLLFN</sequence>
<evidence type="ECO:0000256" key="3">
    <source>
        <dbReference type="ARBA" id="ARBA00005784"/>
    </source>
</evidence>
<dbReference type="PANTHER" id="PTHR21562">
    <property type="entry name" value="NOTUM-RELATED"/>
    <property type="match status" value="1"/>
</dbReference>
<keyword evidence="6" id="KW-0964">Secreted</keyword>
<dbReference type="EC" id="3.1.1.-" evidence="6"/>
<evidence type="ECO:0000256" key="6">
    <source>
        <dbReference type="RuleBase" id="RU363114"/>
    </source>
</evidence>
<dbReference type="InterPro" id="IPR004963">
    <property type="entry name" value="PAE/NOTUM"/>
</dbReference>
<comment type="similarity">
    <text evidence="3 6">Belongs to the pectinacetylesterase family.</text>
</comment>
<comment type="subcellular location">
    <subcellularLocation>
        <location evidence="2 6">Secreted</location>
        <location evidence="2 6">Cell wall</location>
    </subcellularLocation>
</comment>
<dbReference type="PANTHER" id="PTHR21562:SF65">
    <property type="entry name" value="PECTIN ACETYLESTERASE"/>
    <property type="match status" value="1"/>
</dbReference>
<dbReference type="EMBL" id="KI630517">
    <property type="protein sequence ID" value="EYU37450.1"/>
    <property type="molecule type" value="Genomic_DNA"/>
</dbReference>
<gene>
    <name evidence="7" type="ORF">MIMGU_mgv1a012163mg</name>
</gene>
<evidence type="ECO:0000313" key="7">
    <source>
        <dbReference type="EMBL" id="EYU37450.1"/>
    </source>
</evidence>
<keyword evidence="5 6" id="KW-0961">Cell wall biogenesis/degradation</keyword>
<proteinExistence type="inferred from homology"/>
<dbReference type="PhylomeDB" id="A0A022REZ6"/>
<name>A0A022REZ6_ERYGU</name>
<dbReference type="Proteomes" id="UP000030748">
    <property type="component" value="Unassembled WGS sequence"/>
</dbReference>
<comment type="function">
    <text evidence="1 6">Hydrolyzes acetyl esters in homogalacturonan regions of pectin. In type I primary cell wall, galacturonic acid residues of pectin can be acetylated at the O-2 and O-3 positions. Decreasing the degree of acetylation of pectin gels in vitro alters their physical properties.</text>
</comment>
<keyword evidence="6" id="KW-0378">Hydrolase</keyword>
<keyword evidence="8" id="KW-1185">Reference proteome</keyword>
<organism evidence="7 8">
    <name type="scientific">Erythranthe guttata</name>
    <name type="common">Yellow monkey flower</name>
    <name type="synonym">Mimulus guttatus</name>
    <dbReference type="NCBI Taxonomy" id="4155"/>
    <lineage>
        <taxon>Eukaryota</taxon>
        <taxon>Viridiplantae</taxon>
        <taxon>Streptophyta</taxon>
        <taxon>Embryophyta</taxon>
        <taxon>Tracheophyta</taxon>
        <taxon>Spermatophyta</taxon>
        <taxon>Magnoliopsida</taxon>
        <taxon>eudicotyledons</taxon>
        <taxon>Gunneridae</taxon>
        <taxon>Pentapetalae</taxon>
        <taxon>asterids</taxon>
        <taxon>lamiids</taxon>
        <taxon>Lamiales</taxon>
        <taxon>Phrymaceae</taxon>
        <taxon>Erythranthe</taxon>
    </lineage>
</organism>
<dbReference type="GO" id="GO:0052793">
    <property type="term" value="F:pectin acetylesterase activity"/>
    <property type="evidence" value="ECO:0000318"/>
    <property type="project" value="GO_Central"/>
</dbReference>
<protein>
    <recommendedName>
        <fullName evidence="6">Pectin acetylesterase</fullName>
        <ecNumber evidence="6">3.1.1.-</ecNumber>
    </recommendedName>
</protein>
<dbReference type="Pfam" id="PF03283">
    <property type="entry name" value="PAE"/>
    <property type="match status" value="1"/>
</dbReference>
<dbReference type="AlphaFoldDB" id="A0A022REZ6"/>
<reference evidence="7 8" key="1">
    <citation type="journal article" date="2013" name="Proc. Natl. Acad. Sci. U.S.A.">
        <title>Fine-scale variation in meiotic recombination in Mimulus inferred from population shotgun sequencing.</title>
        <authorList>
            <person name="Hellsten U."/>
            <person name="Wright K.M."/>
            <person name="Jenkins J."/>
            <person name="Shu S."/>
            <person name="Yuan Y."/>
            <person name="Wessler S.R."/>
            <person name="Schmutz J."/>
            <person name="Willis J.H."/>
            <person name="Rokhsar D.S."/>
        </authorList>
    </citation>
    <scope>NUCLEOTIDE SEQUENCE [LARGE SCALE GENOMIC DNA]</scope>
    <source>
        <strain evidence="8">cv. DUN x IM62</strain>
    </source>
</reference>
<dbReference type="eggNOG" id="KOG4287">
    <property type="taxonomic scope" value="Eukaryota"/>
</dbReference>
<dbReference type="GO" id="GO:0009505">
    <property type="term" value="C:plant-type cell wall"/>
    <property type="evidence" value="ECO:0000318"/>
    <property type="project" value="GO_Central"/>
</dbReference>
<dbReference type="STRING" id="4155.A0A022REZ6"/>
<evidence type="ECO:0000256" key="1">
    <source>
        <dbReference type="ARBA" id="ARBA00003534"/>
    </source>
</evidence>
<evidence type="ECO:0000256" key="5">
    <source>
        <dbReference type="ARBA" id="ARBA00023316"/>
    </source>
</evidence>
<evidence type="ECO:0000256" key="4">
    <source>
        <dbReference type="ARBA" id="ARBA00022512"/>
    </source>
</evidence>